<sequence>DKEKSEEETQRMNSKDTYSNDADRGNGDDIGDVYIEKLPAWLANCAIRVNIMNIVERSARGHQDGENNMNTEPCVLALV</sequence>
<reference evidence="2 3" key="1">
    <citation type="submission" date="2024-11" db="EMBL/GenBank/DDBJ databases">
        <title>Chromosome-level genome assembly of the freshwater bivalve Anodonta woodiana.</title>
        <authorList>
            <person name="Chen X."/>
        </authorList>
    </citation>
    <scope>NUCLEOTIDE SEQUENCE [LARGE SCALE GENOMIC DNA]</scope>
    <source>
        <strain evidence="2">MN2024</strain>
        <tissue evidence="2">Gills</tissue>
    </source>
</reference>
<organism evidence="2 3">
    <name type="scientific">Sinanodonta woodiana</name>
    <name type="common">Chinese pond mussel</name>
    <name type="synonym">Anodonta woodiana</name>
    <dbReference type="NCBI Taxonomy" id="1069815"/>
    <lineage>
        <taxon>Eukaryota</taxon>
        <taxon>Metazoa</taxon>
        <taxon>Spiralia</taxon>
        <taxon>Lophotrochozoa</taxon>
        <taxon>Mollusca</taxon>
        <taxon>Bivalvia</taxon>
        <taxon>Autobranchia</taxon>
        <taxon>Heteroconchia</taxon>
        <taxon>Palaeoheterodonta</taxon>
        <taxon>Unionida</taxon>
        <taxon>Unionoidea</taxon>
        <taxon>Unionidae</taxon>
        <taxon>Unioninae</taxon>
        <taxon>Sinanodonta</taxon>
    </lineage>
</organism>
<gene>
    <name evidence="2" type="ORF">ACJMK2_035390</name>
</gene>
<feature type="compositionally biased region" description="Basic and acidic residues" evidence="1">
    <location>
        <begin position="1"/>
        <end position="14"/>
    </location>
</feature>
<protein>
    <submittedName>
        <fullName evidence="2">Uncharacterized protein</fullName>
    </submittedName>
</protein>
<feature type="region of interest" description="Disordered" evidence="1">
    <location>
        <begin position="1"/>
        <end position="29"/>
    </location>
</feature>
<evidence type="ECO:0000313" key="2">
    <source>
        <dbReference type="EMBL" id="KAL3877725.1"/>
    </source>
</evidence>
<proteinExistence type="predicted"/>
<dbReference type="EMBL" id="JBJQND010000005">
    <property type="protein sequence ID" value="KAL3877725.1"/>
    <property type="molecule type" value="Genomic_DNA"/>
</dbReference>
<feature type="non-terminal residue" evidence="2">
    <location>
        <position position="1"/>
    </location>
</feature>
<dbReference type="Proteomes" id="UP001634394">
    <property type="component" value="Unassembled WGS sequence"/>
</dbReference>
<comment type="caution">
    <text evidence="2">The sequence shown here is derived from an EMBL/GenBank/DDBJ whole genome shotgun (WGS) entry which is preliminary data.</text>
</comment>
<dbReference type="AlphaFoldDB" id="A0ABD3WW41"/>
<keyword evidence="3" id="KW-1185">Reference proteome</keyword>
<evidence type="ECO:0000256" key="1">
    <source>
        <dbReference type="SAM" id="MobiDB-lite"/>
    </source>
</evidence>
<name>A0ABD3WW41_SINWO</name>
<accession>A0ABD3WW41</accession>
<evidence type="ECO:0000313" key="3">
    <source>
        <dbReference type="Proteomes" id="UP001634394"/>
    </source>
</evidence>